<dbReference type="PANTHER" id="PTHR31762:SF11">
    <property type="entry name" value="MYOSIN"/>
    <property type="match status" value="1"/>
</dbReference>
<proteinExistence type="predicted"/>
<accession>A0ABU6T5R5</accession>
<name>A0ABU6T5R5_9FABA</name>
<evidence type="ECO:0000313" key="2">
    <source>
        <dbReference type="Proteomes" id="UP001341840"/>
    </source>
</evidence>
<protein>
    <submittedName>
        <fullName evidence="1">Uncharacterized protein</fullName>
    </submittedName>
</protein>
<evidence type="ECO:0000313" key="1">
    <source>
        <dbReference type="EMBL" id="MED6144062.1"/>
    </source>
</evidence>
<gene>
    <name evidence="1" type="ORF">PIB30_011858</name>
</gene>
<reference evidence="1 2" key="1">
    <citation type="journal article" date="2023" name="Plants (Basel)">
        <title>Bridging the Gap: Combining Genomics and Transcriptomics Approaches to Understand Stylosanthes scabra, an Orphan Legume from the Brazilian Caatinga.</title>
        <authorList>
            <person name="Ferreira-Neto J.R.C."/>
            <person name="da Silva M.D."/>
            <person name="Binneck E."/>
            <person name="de Melo N.F."/>
            <person name="da Silva R.H."/>
            <person name="de Melo A.L.T.M."/>
            <person name="Pandolfi V."/>
            <person name="Bustamante F.O."/>
            <person name="Brasileiro-Vidal A.C."/>
            <person name="Benko-Iseppon A.M."/>
        </authorList>
    </citation>
    <scope>NUCLEOTIDE SEQUENCE [LARGE SCALE GENOMIC DNA]</scope>
    <source>
        <tissue evidence="1">Leaves</tissue>
    </source>
</reference>
<dbReference type="Proteomes" id="UP001341840">
    <property type="component" value="Unassembled WGS sequence"/>
</dbReference>
<keyword evidence="2" id="KW-1185">Reference proteome</keyword>
<dbReference type="PANTHER" id="PTHR31762">
    <property type="entry name" value="FAS-BINDING FACTOR-LIKE PROTEIN"/>
    <property type="match status" value="1"/>
</dbReference>
<comment type="caution">
    <text evidence="1">The sequence shown here is derived from an EMBL/GenBank/DDBJ whole genome shotgun (WGS) entry which is preliminary data.</text>
</comment>
<sequence length="163" mass="18213">MRHRASFVIFEETLTQPRPLLQPRHLPQHSQFVVAVLGNSGFDPTATVAASQPLLSLTASLSVSSSSMQISTSSLLKDSLLFALPITTTVAAYVWSLSFGNIYRFPFDSGIVQPKDSEGHRDAFALLDEVEMLQEENESIIYKLRVEEEKCKEAEARVRELEK</sequence>
<dbReference type="EMBL" id="JASCZI010090650">
    <property type="protein sequence ID" value="MED6144062.1"/>
    <property type="molecule type" value="Genomic_DNA"/>
</dbReference>
<organism evidence="1 2">
    <name type="scientific">Stylosanthes scabra</name>
    <dbReference type="NCBI Taxonomy" id="79078"/>
    <lineage>
        <taxon>Eukaryota</taxon>
        <taxon>Viridiplantae</taxon>
        <taxon>Streptophyta</taxon>
        <taxon>Embryophyta</taxon>
        <taxon>Tracheophyta</taxon>
        <taxon>Spermatophyta</taxon>
        <taxon>Magnoliopsida</taxon>
        <taxon>eudicotyledons</taxon>
        <taxon>Gunneridae</taxon>
        <taxon>Pentapetalae</taxon>
        <taxon>rosids</taxon>
        <taxon>fabids</taxon>
        <taxon>Fabales</taxon>
        <taxon>Fabaceae</taxon>
        <taxon>Papilionoideae</taxon>
        <taxon>50 kb inversion clade</taxon>
        <taxon>dalbergioids sensu lato</taxon>
        <taxon>Dalbergieae</taxon>
        <taxon>Pterocarpus clade</taxon>
        <taxon>Stylosanthes</taxon>
    </lineage>
</organism>
<dbReference type="InterPro" id="IPR040321">
    <property type="entry name" value="SCD2-like"/>
</dbReference>